<evidence type="ECO:0000259" key="4">
    <source>
        <dbReference type="Pfam" id="PF18741"/>
    </source>
</evidence>
<dbReference type="Pfam" id="PF13087">
    <property type="entry name" value="AAA_12"/>
    <property type="match status" value="1"/>
</dbReference>
<dbReference type="InterPro" id="IPR041677">
    <property type="entry name" value="DNA2/NAM7_AAA_11"/>
</dbReference>
<dbReference type="InterPro" id="IPR025103">
    <property type="entry name" value="DUF4011"/>
</dbReference>
<sequence length="1966" mass="215523">MPDNVFEQFTTDDGQLAVELLVQPAITYALVRNRVPLVRHLSLTNLGEAPLSGMVLTLELRSAHGELTESWRRTVTGVLRPGATMGWDYFADLAPDPEQLSRIDEAFPVDYRLTVHRPGRPDLRLSAPSSVLAHDEWFNSPALYDTLAAFVQPDTRAVAAILQTAAQILLRRTNSSALQGYQAGPERAAHIAGAVYEALRHLGIAARPLPAPFENTRQKVRTTATVLTGRIGTGLDLATTYSACLAAAGLHPLIWIARGHVFAGFLLDEERLGSVTVTEPGLLVSMVESGRAVPVELSRIGGGGQPASFPEAVQAGLEHFRDQAARDLRGVVDIRLAHRSGVRPLPSTDTAQTPPPTAGDALGAESIDLPLGGARTKLHRSAADGDDAPPQSDTSPARVQRWKKTLLDLSLRNPLLNLPTRGRGLELHVPVGALALLDDLIHDGRQLEIASQDAVGHLADRGGARRVQELDPEVLTRELRTSHRLYGAVTEARYTDTMRELQREARTMEQETGGNYLYLTIGTLVHPKTTGGEAHAPLFLLPVRIEGGTGRRPYGIVIDGSEVATPNYCLIEWLRVKHGVRIAELEQPALDERGIDIPRTLAAIKTRLIDNRLDYRIDEAANLRLLQFSTFQMWRDLTDHWPVFMENPVVRHLVESFGDSFDDPARAAGDAEVDEAQLHLPIPADGSQMQAIVMAERGQSFILEGPPGSGKSQTITNMIAKAVAEGHSVLFVAEKQAALEVAKRRLNQIGLGPFALDLHGRKQSINAIREQLREALDQRETGDENAWAAVETAYRTRLVPLARYPEQVHAENAAGRSLWSAYEQVLAYGDGPTAPIPVSYLAAPQAVRAQVEETLREFPTAAHAARLRPDHPWALSGCRDLTGLHVEAVTQIAAELEASRAELAAEPQLMSLLRDLPGPEAIRDLTPAAWLAVRGLLPDWDTTQQAANRGWDEAVSRLRTELAQYQHNYEGELTTFRPEVMRVGELEAWYAEAQATTRRLFGKARRRRAITERLAGYLQPLTAIDPEQVELILSRLVAAQAHADALLQQLAVAGGLWLPTDWHPADPDAEVQLYEAVQATQASRDLLATHPAAWELFHNSLGESGAILLDQVAARWRAWQGVLRTGTAELDLWAGGSSWLDAWQRDGATWLHELRTEALFPLHRWADLLVHGDVLAAAGLGDYRARLLTGQVDPQQVEEAYQRGIATASLPERLRVGGLQDFDPDQHDEHIVQFESAARELRTALPQRLPSVLVRRRPFDPTDQRGRFTDFVTELRRKRGGKTFRELFEAYPDLVLALTPCVLVSPASAANFLAPGAHRFDLVIFDEASQIRVAEAVGAMGRGRAVVIVGDSRQMPPTTVMQAAHGVEEQVEENGPVPEDLESILTEAVESGLPQRWLSWHYRSHDESLIAFSNRYYYDSQLSSLPSPGVDGSAGIRWHRVDGHFDRGATRTNEVEARAIVAEVGRRLRDPATADQSIGVVTCNIQQRNLILNLLEESSDPLVRKHLSAVAEPIFVKNLENVQGDERDVVLFSLAFSPHPETGQLPLNFGPLSQAGGERRLNVAITRARRQVALFASFDPGHIDLARTTAVGTQHLRAYCELAAAGTDRLGDLASGRTDRSSRVRDEVAEAIRARGYEVTTAHGLSDFTVDIAVRAPGAERWQVAIMLDGPEWSRRHTVVDRDSAPDLLRTIMGWSQVVRFWLPTWILDRDALLDRIGAAVATAAAVEAAARTDAEPAAGAVVTGAAAIGAAAEVVMEPGAEPVAAIDDEAPPEGDGGAWVRPFVPYLPTVLGTQADIGAAGVEQGAQPTVRKALWEILAAEGPIEQHRLARLTLARFEYTRVRADRRAAVLALVDPELVREHPEVGTFVWPTGVNPLTWRGIRVTQVSTDRAIGEVPPEEVANALVHVVRSTPLDEDQLLRSALELLGYRRRTEKSDRHLRYGLRIAEMSGRIQHTADGRYTVAG</sequence>
<dbReference type="Pfam" id="PF18741">
    <property type="entry name" value="MTES_1575"/>
    <property type="match status" value="1"/>
</dbReference>
<evidence type="ECO:0000256" key="1">
    <source>
        <dbReference type="SAM" id="MobiDB-lite"/>
    </source>
</evidence>
<dbReference type="CDD" id="cd18808">
    <property type="entry name" value="SF1_C_Upf1"/>
    <property type="match status" value="1"/>
</dbReference>
<dbReference type="InterPro" id="IPR041679">
    <property type="entry name" value="DNA2/NAM7-like_C"/>
</dbReference>
<evidence type="ECO:0000313" key="6">
    <source>
        <dbReference type="Proteomes" id="UP001597260"/>
    </source>
</evidence>
<dbReference type="PANTHER" id="PTHR10887:SF495">
    <property type="entry name" value="HELICASE SENATAXIN ISOFORM X1-RELATED"/>
    <property type="match status" value="1"/>
</dbReference>
<dbReference type="InterPro" id="IPR047187">
    <property type="entry name" value="SF1_C_Upf1"/>
</dbReference>
<proteinExistence type="predicted"/>
<dbReference type="Proteomes" id="UP001597260">
    <property type="component" value="Unassembled WGS sequence"/>
</dbReference>
<evidence type="ECO:0000259" key="2">
    <source>
        <dbReference type="Pfam" id="PF13086"/>
    </source>
</evidence>
<reference evidence="6" key="1">
    <citation type="journal article" date="2019" name="Int. J. Syst. Evol. Microbiol.">
        <title>The Global Catalogue of Microorganisms (GCM) 10K type strain sequencing project: providing services to taxonomists for standard genome sequencing and annotation.</title>
        <authorList>
            <consortium name="The Broad Institute Genomics Platform"/>
            <consortium name="The Broad Institute Genome Sequencing Center for Infectious Disease"/>
            <person name="Wu L."/>
            <person name="Ma J."/>
        </authorList>
    </citation>
    <scope>NUCLEOTIDE SEQUENCE [LARGE SCALE GENOMIC DNA]</scope>
    <source>
        <strain evidence="6">JCM 31037</strain>
    </source>
</reference>
<dbReference type="Gene3D" id="3.40.50.300">
    <property type="entry name" value="P-loop containing nucleotide triphosphate hydrolases"/>
    <property type="match status" value="3"/>
</dbReference>
<accession>A0ABW3YHW7</accession>
<feature type="domain" description="DNA2/NAM7 helicase-like C-terminal" evidence="3">
    <location>
        <begin position="1383"/>
        <end position="1575"/>
    </location>
</feature>
<dbReference type="RefSeq" id="WP_377571843.1">
    <property type="nucleotide sequence ID" value="NZ_JBHTMP010000023.1"/>
</dbReference>
<feature type="region of interest" description="Disordered" evidence="1">
    <location>
        <begin position="378"/>
        <end position="399"/>
    </location>
</feature>
<organism evidence="5 6">
    <name type="scientific">Micromonospora sonneratiae</name>
    <dbReference type="NCBI Taxonomy" id="1184706"/>
    <lineage>
        <taxon>Bacteria</taxon>
        <taxon>Bacillati</taxon>
        <taxon>Actinomycetota</taxon>
        <taxon>Actinomycetes</taxon>
        <taxon>Micromonosporales</taxon>
        <taxon>Micromonosporaceae</taxon>
        <taxon>Micromonospora</taxon>
    </lineage>
</organism>
<dbReference type="InterPro" id="IPR027417">
    <property type="entry name" value="P-loop_NTPase"/>
</dbReference>
<feature type="domain" description="DNA2/NAM7 helicase helicase" evidence="2">
    <location>
        <begin position="1311"/>
        <end position="1360"/>
    </location>
</feature>
<dbReference type="PANTHER" id="PTHR10887">
    <property type="entry name" value="DNA2/NAM7 HELICASE FAMILY"/>
    <property type="match status" value="1"/>
</dbReference>
<keyword evidence="6" id="KW-1185">Reference proteome</keyword>
<evidence type="ECO:0000259" key="3">
    <source>
        <dbReference type="Pfam" id="PF13087"/>
    </source>
</evidence>
<dbReference type="EMBL" id="JBHTMP010000023">
    <property type="protein sequence ID" value="MFD1322688.1"/>
    <property type="molecule type" value="Genomic_DNA"/>
</dbReference>
<feature type="region of interest" description="Disordered" evidence="1">
    <location>
        <begin position="342"/>
        <end position="365"/>
    </location>
</feature>
<dbReference type="Pfam" id="PF13086">
    <property type="entry name" value="AAA_11"/>
    <property type="match status" value="1"/>
</dbReference>
<name>A0ABW3YHW7_9ACTN</name>
<feature type="domain" description="Restriction endonuclease type II-like" evidence="4">
    <location>
        <begin position="1626"/>
        <end position="1719"/>
    </location>
</feature>
<dbReference type="InterPro" id="IPR049468">
    <property type="entry name" value="Restrct_endonuc-II-like_dom"/>
</dbReference>
<dbReference type="InterPro" id="IPR045055">
    <property type="entry name" value="DNA2/NAM7-like"/>
</dbReference>
<gene>
    <name evidence="5" type="ORF">ACFQ4H_16445</name>
</gene>
<comment type="caution">
    <text evidence="5">The sequence shown here is derived from an EMBL/GenBank/DDBJ whole genome shotgun (WGS) entry which is preliminary data.</text>
</comment>
<evidence type="ECO:0000313" key="5">
    <source>
        <dbReference type="EMBL" id="MFD1322688.1"/>
    </source>
</evidence>
<protein>
    <submittedName>
        <fullName evidence="5">DUF4011 domain-containing protein</fullName>
    </submittedName>
</protein>
<dbReference type="SUPFAM" id="SSF52540">
    <property type="entry name" value="P-loop containing nucleoside triphosphate hydrolases"/>
    <property type="match status" value="1"/>
</dbReference>
<dbReference type="Pfam" id="PF13195">
    <property type="entry name" value="DUF4011"/>
    <property type="match status" value="1"/>
</dbReference>